<dbReference type="PROSITE" id="PS00625">
    <property type="entry name" value="RCC1_1"/>
    <property type="match status" value="1"/>
</dbReference>
<accession>G2QF86</accession>
<dbReference type="OrthoDB" id="61110at2759"/>
<dbReference type="AlphaFoldDB" id="G2QF86"/>
<feature type="compositionally biased region" description="Low complexity" evidence="4">
    <location>
        <begin position="40"/>
        <end position="100"/>
    </location>
</feature>
<dbReference type="EMBL" id="CP003005">
    <property type="protein sequence ID" value="AEO59115.1"/>
    <property type="molecule type" value="Genomic_DNA"/>
</dbReference>
<evidence type="ECO:0000256" key="1">
    <source>
        <dbReference type="ARBA" id="ARBA00022658"/>
    </source>
</evidence>
<dbReference type="InterPro" id="IPR009091">
    <property type="entry name" value="RCC1/BLIP-II"/>
</dbReference>
<dbReference type="SUPFAM" id="SSF50985">
    <property type="entry name" value="RCC1/BLIP-II"/>
    <property type="match status" value="1"/>
</dbReference>
<dbReference type="InParanoid" id="G2QF86"/>
<feature type="compositionally biased region" description="Acidic residues" evidence="4">
    <location>
        <begin position="279"/>
        <end position="291"/>
    </location>
</feature>
<evidence type="ECO:0000256" key="2">
    <source>
        <dbReference type="ARBA" id="ARBA00022737"/>
    </source>
</evidence>
<dbReference type="InterPro" id="IPR058923">
    <property type="entry name" value="RCC1-like_dom"/>
</dbReference>
<proteinExistence type="predicted"/>
<dbReference type="STRING" id="573729.G2QF86"/>
<feature type="compositionally biased region" description="Basic and acidic residues" evidence="4">
    <location>
        <begin position="107"/>
        <end position="117"/>
    </location>
</feature>
<dbReference type="Proteomes" id="UP000007322">
    <property type="component" value="Chromosome 4"/>
</dbReference>
<feature type="region of interest" description="Disordered" evidence="4">
    <location>
        <begin position="1"/>
        <end position="179"/>
    </location>
</feature>
<feature type="repeat" description="RCC1" evidence="3">
    <location>
        <begin position="499"/>
        <end position="563"/>
    </location>
</feature>
<dbReference type="FunCoup" id="G2QF86">
    <property type="interactions" value="919"/>
</dbReference>
<sequence length="619" mass="65193">MPPKRAPAAAAGESAPAAKKTKAAAGAAKIAVVSERPKKAAPAASKAAVTKKSTTAASSAAPPKKATAKAPAPKKTTAKATASKKAAPKAAAAPKKAVASSRKKTAKAVEESDKENEVAEPQVNGVKRKREEEEDKEAGEHAAGDAGVSDQRGTKRAKKGEDEAAPAKKKVAAPKAAPKRAVRELKEINKPPTQVMDIFVFGEGTAGELGLGSVRVDGKKPIDVKRPRLNPNLKGVVQVACGGMHVAALTIDNKILTWGVNDQGALGRDTTWEGGLRDVDDEDEDSEDGDDTGMNPKESTPGEIDTSNIPHDVKWVQVVASDSATFALTTTGQVYGWGTFRSNEGVLGFSRNVLIQRTPTLVPELSRIKQLAAGLNHVLALDDKNKVYAWGAGQQAQLARRLLERDDSAALYPTGIGSLPGRAKVAKLACGSYHSFVIDTKGRVIGWGLNNYAELGVEDEAGQDGGFVMRPQLIKALEPYEITCIAGGEHHSLACSKNGELLTWGRIDGHQVGQPSGSFSEDNTIWDERNKPRILVVPTVVPDIKDVVHVAAGTDHSFAITADGKVYSWGFSANYQTGQGTTDDIESPTLIENSAIRDRKIVFAGAGGQYGIVGALPEN</sequence>
<dbReference type="GO" id="GO:0005737">
    <property type="term" value="C:cytoplasm"/>
    <property type="evidence" value="ECO:0007669"/>
    <property type="project" value="TreeGrafter"/>
</dbReference>
<dbReference type="eggNOG" id="KOG1426">
    <property type="taxonomic scope" value="Eukaryota"/>
</dbReference>
<dbReference type="OMA" id="RPAKLTY"/>
<feature type="repeat" description="RCC1" evidence="3">
    <location>
        <begin position="332"/>
        <end position="384"/>
    </location>
</feature>
<feature type="repeat" description="RCC1" evidence="3">
    <location>
        <begin position="564"/>
        <end position="617"/>
    </location>
</feature>
<keyword evidence="2" id="KW-0677">Repeat</keyword>
<evidence type="ECO:0000256" key="4">
    <source>
        <dbReference type="SAM" id="MobiDB-lite"/>
    </source>
</evidence>
<dbReference type="HOGENOM" id="CLU_005210_4_0_1"/>
<dbReference type="GeneID" id="11514225"/>
<dbReference type="VEuPathDB" id="FungiDB:MYCTH_2307107"/>
<feature type="region of interest" description="Disordered" evidence="4">
    <location>
        <begin position="267"/>
        <end position="308"/>
    </location>
</feature>
<dbReference type="InterPro" id="IPR000408">
    <property type="entry name" value="Reg_chr_condens"/>
</dbReference>
<dbReference type="PROSITE" id="PS50012">
    <property type="entry name" value="RCC1_3"/>
    <property type="match status" value="6"/>
</dbReference>
<feature type="domain" description="RCC1-like" evidence="5">
    <location>
        <begin position="198"/>
        <end position="612"/>
    </location>
</feature>
<reference evidence="6 7" key="1">
    <citation type="journal article" date="2011" name="Nat. Biotechnol.">
        <title>Comparative genomic analysis of the thermophilic biomass-degrading fungi Myceliophthora thermophila and Thielavia terrestris.</title>
        <authorList>
            <person name="Berka R.M."/>
            <person name="Grigoriev I.V."/>
            <person name="Otillar R."/>
            <person name="Salamov A."/>
            <person name="Grimwood J."/>
            <person name="Reid I."/>
            <person name="Ishmael N."/>
            <person name="John T."/>
            <person name="Darmond C."/>
            <person name="Moisan M.-C."/>
            <person name="Henrissat B."/>
            <person name="Coutinho P.M."/>
            <person name="Lombard V."/>
            <person name="Natvig D.O."/>
            <person name="Lindquist E."/>
            <person name="Schmutz J."/>
            <person name="Lucas S."/>
            <person name="Harris P."/>
            <person name="Powlowski J."/>
            <person name="Bellemare A."/>
            <person name="Taylor D."/>
            <person name="Butler G."/>
            <person name="de Vries R.P."/>
            <person name="Allijn I.E."/>
            <person name="van den Brink J."/>
            <person name="Ushinsky S."/>
            <person name="Storms R."/>
            <person name="Powell A.J."/>
            <person name="Paulsen I.T."/>
            <person name="Elbourne L.D.H."/>
            <person name="Baker S.E."/>
            <person name="Magnuson J."/>
            <person name="LaBoissiere S."/>
            <person name="Clutterbuck A.J."/>
            <person name="Martinez D."/>
            <person name="Wogulis M."/>
            <person name="de Leon A.L."/>
            <person name="Rey M.W."/>
            <person name="Tsang A."/>
        </authorList>
    </citation>
    <scope>NUCLEOTIDE SEQUENCE [LARGE SCALE GENOMIC DNA]</scope>
    <source>
        <strain evidence="7">ATCC 42464 / BCRC 31852 / DSM 1799</strain>
    </source>
</reference>
<evidence type="ECO:0000313" key="7">
    <source>
        <dbReference type="Proteomes" id="UP000007322"/>
    </source>
</evidence>
<evidence type="ECO:0000259" key="5">
    <source>
        <dbReference type="Pfam" id="PF25390"/>
    </source>
</evidence>
<dbReference type="PROSITE" id="PS00626">
    <property type="entry name" value="RCC1_2"/>
    <property type="match status" value="2"/>
</dbReference>
<dbReference type="Gene3D" id="2.130.10.30">
    <property type="entry name" value="Regulator of chromosome condensation 1/beta-lactamase-inhibitor protein II"/>
    <property type="match status" value="1"/>
</dbReference>
<dbReference type="PANTHER" id="PTHR45982">
    <property type="entry name" value="REGULATOR OF CHROMOSOME CONDENSATION"/>
    <property type="match status" value="1"/>
</dbReference>
<keyword evidence="1" id="KW-0344">Guanine-nucleotide releasing factor</keyword>
<dbReference type="InterPro" id="IPR051553">
    <property type="entry name" value="Ran_GTPase-activating"/>
</dbReference>
<evidence type="ECO:0000256" key="3">
    <source>
        <dbReference type="PROSITE-ProRule" id="PRU00235"/>
    </source>
</evidence>
<dbReference type="PRINTS" id="PR00633">
    <property type="entry name" value="RCCNDNSATION"/>
</dbReference>
<keyword evidence="7" id="KW-1185">Reference proteome</keyword>
<feature type="compositionally biased region" description="Basic residues" evidence="4">
    <location>
        <begin position="167"/>
        <end position="179"/>
    </location>
</feature>
<name>G2QF86_THET4</name>
<dbReference type="Pfam" id="PF25390">
    <property type="entry name" value="WD40_RLD"/>
    <property type="match status" value="1"/>
</dbReference>
<organism evidence="6 7">
    <name type="scientific">Thermothelomyces thermophilus (strain ATCC 42464 / BCRC 31852 / DSM 1799)</name>
    <name type="common">Sporotrichum thermophile</name>
    <dbReference type="NCBI Taxonomy" id="573729"/>
    <lineage>
        <taxon>Eukaryota</taxon>
        <taxon>Fungi</taxon>
        <taxon>Dikarya</taxon>
        <taxon>Ascomycota</taxon>
        <taxon>Pezizomycotina</taxon>
        <taxon>Sordariomycetes</taxon>
        <taxon>Sordariomycetidae</taxon>
        <taxon>Sordariales</taxon>
        <taxon>Chaetomiaceae</taxon>
        <taxon>Thermothelomyces</taxon>
    </lineage>
</organism>
<feature type="repeat" description="RCC1" evidence="3">
    <location>
        <begin position="196"/>
        <end position="252"/>
    </location>
</feature>
<feature type="repeat" description="RCC1" evidence="3">
    <location>
        <begin position="442"/>
        <end position="498"/>
    </location>
</feature>
<feature type="compositionally biased region" description="Low complexity" evidence="4">
    <location>
        <begin position="1"/>
        <end position="31"/>
    </location>
</feature>
<dbReference type="GO" id="GO:0005085">
    <property type="term" value="F:guanyl-nucleotide exchange factor activity"/>
    <property type="evidence" value="ECO:0007669"/>
    <property type="project" value="TreeGrafter"/>
</dbReference>
<dbReference type="KEGG" id="mtm:MYCTH_2307107"/>
<gene>
    <name evidence="6" type="ORF">MYCTH_2307107</name>
</gene>
<protein>
    <recommendedName>
        <fullName evidence="5">RCC1-like domain-containing protein</fullName>
    </recommendedName>
</protein>
<dbReference type="RefSeq" id="XP_003664360.1">
    <property type="nucleotide sequence ID" value="XM_003664312.1"/>
</dbReference>
<dbReference type="PANTHER" id="PTHR45982:SF1">
    <property type="entry name" value="REGULATOR OF CHROMOSOME CONDENSATION"/>
    <property type="match status" value="1"/>
</dbReference>
<feature type="repeat" description="RCC1" evidence="3">
    <location>
        <begin position="385"/>
        <end position="441"/>
    </location>
</feature>
<evidence type="ECO:0000313" key="6">
    <source>
        <dbReference type="EMBL" id="AEO59115.1"/>
    </source>
</evidence>